<gene>
    <name evidence="6" type="ORF">SAMN05216377_1385</name>
</gene>
<dbReference type="PANTHER" id="PTHR30055">
    <property type="entry name" value="HTH-TYPE TRANSCRIPTIONAL REGULATOR RUTR"/>
    <property type="match status" value="1"/>
</dbReference>
<keyword evidence="3" id="KW-0804">Transcription</keyword>
<evidence type="ECO:0000256" key="1">
    <source>
        <dbReference type="ARBA" id="ARBA00023015"/>
    </source>
</evidence>
<organism evidence="6 7">
    <name type="scientific">Pseudonocardia oroxyli</name>
    <dbReference type="NCBI Taxonomy" id="366584"/>
    <lineage>
        <taxon>Bacteria</taxon>
        <taxon>Bacillati</taxon>
        <taxon>Actinomycetota</taxon>
        <taxon>Actinomycetes</taxon>
        <taxon>Pseudonocardiales</taxon>
        <taxon>Pseudonocardiaceae</taxon>
        <taxon>Pseudonocardia</taxon>
    </lineage>
</organism>
<protein>
    <submittedName>
        <fullName evidence="6">Transcriptional regulator, TetR family</fullName>
    </submittedName>
</protein>
<dbReference type="AlphaFoldDB" id="A0A1G8EKW8"/>
<evidence type="ECO:0000256" key="4">
    <source>
        <dbReference type="PROSITE-ProRule" id="PRU00335"/>
    </source>
</evidence>
<dbReference type="PROSITE" id="PS50977">
    <property type="entry name" value="HTH_TETR_2"/>
    <property type="match status" value="1"/>
</dbReference>
<evidence type="ECO:0000256" key="3">
    <source>
        <dbReference type="ARBA" id="ARBA00023163"/>
    </source>
</evidence>
<dbReference type="GO" id="GO:0003700">
    <property type="term" value="F:DNA-binding transcription factor activity"/>
    <property type="evidence" value="ECO:0007669"/>
    <property type="project" value="TreeGrafter"/>
</dbReference>
<evidence type="ECO:0000313" key="7">
    <source>
        <dbReference type="Proteomes" id="UP000198967"/>
    </source>
</evidence>
<keyword evidence="1" id="KW-0805">Transcription regulation</keyword>
<dbReference type="Proteomes" id="UP000198967">
    <property type="component" value="Unassembled WGS sequence"/>
</dbReference>
<feature type="DNA-binding region" description="H-T-H motif" evidence="4">
    <location>
        <begin position="49"/>
        <end position="68"/>
    </location>
</feature>
<dbReference type="SUPFAM" id="SSF46689">
    <property type="entry name" value="Homeodomain-like"/>
    <property type="match status" value="1"/>
</dbReference>
<dbReference type="PANTHER" id="PTHR30055:SF234">
    <property type="entry name" value="HTH-TYPE TRANSCRIPTIONAL REGULATOR BETI"/>
    <property type="match status" value="1"/>
</dbReference>
<evidence type="ECO:0000256" key="2">
    <source>
        <dbReference type="ARBA" id="ARBA00023125"/>
    </source>
</evidence>
<dbReference type="InterPro" id="IPR001647">
    <property type="entry name" value="HTH_TetR"/>
</dbReference>
<keyword evidence="2 4" id="KW-0238">DNA-binding</keyword>
<name>A0A1G8EKW8_PSEOR</name>
<evidence type="ECO:0000259" key="5">
    <source>
        <dbReference type="PROSITE" id="PS50977"/>
    </source>
</evidence>
<accession>A0A1G8EKW8</accession>
<dbReference type="Gene3D" id="1.10.357.10">
    <property type="entry name" value="Tetracycline Repressor, domain 2"/>
    <property type="match status" value="1"/>
</dbReference>
<evidence type="ECO:0000313" key="6">
    <source>
        <dbReference type="EMBL" id="SDH70491.1"/>
    </source>
</evidence>
<dbReference type="InterPro" id="IPR050109">
    <property type="entry name" value="HTH-type_TetR-like_transc_reg"/>
</dbReference>
<dbReference type="EMBL" id="FNBE01000038">
    <property type="protein sequence ID" value="SDH70491.1"/>
    <property type="molecule type" value="Genomic_DNA"/>
</dbReference>
<dbReference type="GO" id="GO:0000976">
    <property type="term" value="F:transcription cis-regulatory region binding"/>
    <property type="evidence" value="ECO:0007669"/>
    <property type="project" value="TreeGrafter"/>
</dbReference>
<proteinExistence type="predicted"/>
<dbReference type="InterPro" id="IPR009057">
    <property type="entry name" value="Homeodomain-like_sf"/>
</dbReference>
<dbReference type="Pfam" id="PF00440">
    <property type="entry name" value="TetR_N"/>
    <property type="match status" value="1"/>
</dbReference>
<sequence length="217" mass="23894">MEASEALGAVGAAVERALERQRTEATKEVEAILEAALRVAERADPDPPRVADIVAEAGTSNQAFYRYFRGKDDLMDALLQRGLARLRTYLAHQVDKEVEPRAQVTAWIRGVFTQVTDEQAARQSVAVMRQLRQVSARPHPETADTIDRMAGILVEPIRRLGSSHPENDARLVQEVAFGAMNVHARHGTSPDESEIEHAIGFCLRGLTVPIVEPKPTS</sequence>
<dbReference type="RefSeq" id="WP_218130060.1">
    <property type="nucleotide sequence ID" value="NZ_FNBE01000038.1"/>
</dbReference>
<dbReference type="Gene3D" id="1.10.10.60">
    <property type="entry name" value="Homeodomain-like"/>
    <property type="match status" value="1"/>
</dbReference>
<reference evidence="6 7" key="1">
    <citation type="submission" date="2016-10" db="EMBL/GenBank/DDBJ databases">
        <authorList>
            <person name="de Groot N.N."/>
        </authorList>
    </citation>
    <scope>NUCLEOTIDE SEQUENCE [LARGE SCALE GENOMIC DNA]</scope>
    <source>
        <strain evidence="6 7">CGMCC 4.3143</strain>
    </source>
</reference>
<keyword evidence="7" id="KW-1185">Reference proteome</keyword>
<feature type="domain" description="HTH tetR-type" evidence="5">
    <location>
        <begin position="26"/>
        <end position="86"/>
    </location>
</feature>
<dbReference type="STRING" id="366584.SAMN05216377_1385"/>